<keyword evidence="4" id="KW-1185">Reference proteome</keyword>
<name>A0A1G8S2L2_9BACI</name>
<dbReference type="SUPFAM" id="SSF51556">
    <property type="entry name" value="Metallo-dependent hydrolases"/>
    <property type="match status" value="1"/>
</dbReference>
<dbReference type="PANTHER" id="PTHR43794">
    <property type="entry name" value="AMINOHYDROLASE SSNA-RELATED"/>
    <property type="match status" value="1"/>
</dbReference>
<sequence>MATIDLIITRTTVITMEGKGLGIIEDGAVGIDGNRIVIVDDSDVVEREYSSHRTIDASHKVVLPGLIDAHIHSGLGILRGVAQDTDNWMEKGLWPFMQFLTDDQRRAGSLVNIIEGLKAGTTTFGDYNGGMNDIVQNHIALGTRAHVCDMINEMPERMGDAREVGELYPLDSAVGEKKLQENIDLIENYHGSENGRITCLFGPQGPDMMSRELLLEVQQLAKKFDTSIHMHVAQGDREIEQMMKRYGKRSIPYLEEIGYLDERLLAVHLTEATAEEAKTVARSGAAMLLCSGSIGIIDGIVPPAAEFLEASDRLALGSDQAPGNNCINMFNEMKFTSILNKCRQRDPRVFPAWQMLKSVTINAAHAIGLGEDIGSLKPGKKADMIILDLQSPALFPTIQAPIRNIVPNLVYSANGSEVETVIIDGQVIVDEKIVQTVDEGKALADGQKHANELASQVRGVDTPLAKMMADGLL</sequence>
<dbReference type="InterPro" id="IPR011059">
    <property type="entry name" value="Metal-dep_hydrolase_composite"/>
</dbReference>
<dbReference type="PANTHER" id="PTHR43794:SF11">
    <property type="entry name" value="AMIDOHYDROLASE-RELATED DOMAIN-CONTAINING PROTEIN"/>
    <property type="match status" value="1"/>
</dbReference>
<dbReference type="OrthoDB" id="9807210at2"/>
<dbReference type="InterPro" id="IPR006680">
    <property type="entry name" value="Amidohydro-rel"/>
</dbReference>
<dbReference type="Gene3D" id="3.20.20.140">
    <property type="entry name" value="Metal-dependent hydrolases"/>
    <property type="match status" value="1"/>
</dbReference>
<dbReference type="Gene3D" id="2.30.40.10">
    <property type="entry name" value="Urease, subunit C, domain 1"/>
    <property type="match status" value="1"/>
</dbReference>
<dbReference type="AlphaFoldDB" id="A0A1G8S2L2"/>
<evidence type="ECO:0000313" key="3">
    <source>
        <dbReference type="EMBL" id="SDJ23478.1"/>
    </source>
</evidence>
<protein>
    <submittedName>
        <fullName evidence="3">5-methylthioadenosine/S-adenosylhomocysteine deaminase</fullName>
    </submittedName>
</protein>
<proteinExistence type="predicted"/>
<dbReference type="GO" id="GO:0016810">
    <property type="term" value="F:hydrolase activity, acting on carbon-nitrogen (but not peptide) bonds"/>
    <property type="evidence" value="ECO:0007669"/>
    <property type="project" value="InterPro"/>
</dbReference>
<organism evidence="3 4">
    <name type="scientific">Natribacillus halophilus</name>
    <dbReference type="NCBI Taxonomy" id="549003"/>
    <lineage>
        <taxon>Bacteria</taxon>
        <taxon>Bacillati</taxon>
        <taxon>Bacillota</taxon>
        <taxon>Bacilli</taxon>
        <taxon>Bacillales</taxon>
        <taxon>Bacillaceae</taxon>
        <taxon>Natribacillus</taxon>
    </lineage>
</organism>
<evidence type="ECO:0000256" key="1">
    <source>
        <dbReference type="ARBA" id="ARBA00022801"/>
    </source>
</evidence>
<keyword evidence="1" id="KW-0378">Hydrolase</keyword>
<reference evidence="3 4" key="1">
    <citation type="submission" date="2016-10" db="EMBL/GenBank/DDBJ databases">
        <authorList>
            <person name="de Groot N.N."/>
        </authorList>
    </citation>
    <scope>NUCLEOTIDE SEQUENCE [LARGE SCALE GENOMIC DNA]</scope>
    <source>
        <strain evidence="3 4">DSM 21771</strain>
    </source>
</reference>
<dbReference type="Pfam" id="PF01979">
    <property type="entry name" value="Amidohydro_1"/>
    <property type="match status" value="1"/>
</dbReference>
<evidence type="ECO:0000313" key="4">
    <source>
        <dbReference type="Proteomes" id="UP000198853"/>
    </source>
</evidence>
<dbReference type="InterPro" id="IPR032466">
    <property type="entry name" value="Metal_Hydrolase"/>
</dbReference>
<accession>A0A1G8S2L2</accession>
<evidence type="ECO:0000259" key="2">
    <source>
        <dbReference type="Pfam" id="PF01979"/>
    </source>
</evidence>
<dbReference type="SUPFAM" id="SSF51338">
    <property type="entry name" value="Composite domain of metallo-dependent hydrolases"/>
    <property type="match status" value="1"/>
</dbReference>
<gene>
    <name evidence="3" type="ORF">SAMN04488123_12218</name>
</gene>
<dbReference type="EMBL" id="FNEN01000022">
    <property type="protein sequence ID" value="SDJ23478.1"/>
    <property type="molecule type" value="Genomic_DNA"/>
</dbReference>
<dbReference type="Proteomes" id="UP000198853">
    <property type="component" value="Unassembled WGS sequence"/>
</dbReference>
<dbReference type="RefSeq" id="WP_090399848.1">
    <property type="nucleotide sequence ID" value="NZ_FNEN01000022.1"/>
</dbReference>
<feature type="domain" description="Amidohydrolase-related" evidence="2">
    <location>
        <begin position="61"/>
        <end position="427"/>
    </location>
</feature>
<dbReference type="InterPro" id="IPR050287">
    <property type="entry name" value="MTA/SAH_deaminase"/>
</dbReference>